<gene>
    <name evidence="4" type="ORF">Ctob_008070</name>
</gene>
<dbReference type="Gene3D" id="1.10.238.10">
    <property type="entry name" value="EF-hand"/>
    <property type="match status" value="1"/>
</dbReference>
<evidence type="ECO:0000259" key="3">
    <source>
        <dbReference type="PROSITE" id="PS50222"/>
    </source>
</evidence>
<dbReference type="GO" id="GO:0005509">
    <property type="term" value="F:calcium ion binding"/>
    <property type="evidence" value="ECO:0007669"/>
    <property type="project" value="InterPro"/>
</dbReference>
<dbReference type="FunFam" id="1.10.238.10:FF:000178">
    <property type="entry name" value="Calmodulin-2 A"/>
    <property type="match status" value="1"/>
</dbReference>
<evidence type="ECO:0000313" key="4">
    <source>
        <dbReference type="EMBL" id="KOO29467.1"/>
    </source>
</evidence>
<evidence type="ECO:0000256" key="2">
    <source>
        <dbReference type="ARBA" id="ARBA00022837"/>
    </source>
</evidence>
<reference evidence="5" key="1">
    <citation type="journal article" date="2015" name="PLoS Genet.">
        <title>Genome Sequence and Transcriptome Analyses of Chrysochromulina tobin: Metabolic Tools for Enhanced Algal Fitness in the Prominent Order Prymnesiales (Haptophyceae).</title>
        <authorList>
            <person name="Hovde B.T."/>
            <person name="Deodato C.R."/>
            <person name="Hunsperger H.M."/>
            <person name="Ryken S.A."/>
            <person name="Yost W."/>
            <person name="Jha R.K."/>
            <person name="Patterson J."/>
            <person name="Monnat R.J. Jr."/>
            <person name="Barlow S.B."/>
            <person name="Starkenburg S.R."/>
            <person name="Cattolico R.A."/>
        </authorList>
    </citation>
    <scope>NUCLEOTIDE SEQUENCE</scope>
    <source>
        <strain evidence="5">CCMP291</strain>
    </source>
</reference>
<dbReference type="CDD" id="cd00051">
    <property type="entry name" value="EFh"/>
    <property type="match status" value="1"/>
</dbReference>
<comment type="caution">
    <text evidence="4">The sequence shown here is derived from an EMBL/GenBank/DDBJ whole genome shotgun (WGS) entry which is preliminary data.</text>
</comment>
<dbReference type="EMBL" id="JWZX01002411">
    <property type="protein sequence ID" value="KOO29467.1"/>
    <property type="molecule type" value="Genomic_DNA"/>
</dbReference>
<keyword evidence="2" id="KW-0106">Calcium</keyword>
<dbReference type="InterPro" id="IPR011992">
    <property type="entry name" value="EF-hand-dom_pair"/>
</dbReference>
<feature type="domain" description="EF-hand" evidence="3">
    <location>
        <begin position="8"/>
        <end position="44"/>
    </location>
</feature>
<dbReference type="InterPro" id="IPR050230">
    <property type="entry name" value="CALM/Myosin/TropC-like"/>
</dbReference>
<dbReference type="InterPro" id="IPR002048">
    <property type="entry name" value="EF_hand_dom"/>
</dbReference>
<dbReference type="PROSITE" id="PS00018">
    <property type="entry name" value="EF_HAND_1"/>
    <property type="match status" value="2"/>
</dbReference>
<dbReference type="AlphaFoldDB" id="A0A0M0JT67"/>
<dbReference type="SUPFAM" id="SSF47473">
    <property type="entry name" value="EF-hand"/>
    <property type="match status" value="1"/>
</dbReference>
<feature type="domain" description="EF-hand" evidence="3">
    <location>
        <begin position="45"/>
        <end position="80"/>
    </location>
</feature>
<dbReference type="PROSITE" id="PS50222">
    <property type="entry name" value="EF_HAND_2"/>
    <property type="match status" value="2"/>
</dbReference>
<keyword evidence="1" id="KW-0677">Repeat</keyword>
<dbReference type="GO" id="GO:0016460">
    <property type="term" value="C:myosin II complex"/>
    <property type="evidence" value="ECO:0007669"/>
    <property type="project" value="TreeGrafter"/>
</dbReference>
<dbReference type="InterPro" id="IPR018247">
    <property type="entry name" value="EF_Hand_1_Ca_BS"/>
</dbReference>
<dbReference type="Proteomes" id="UP000037460">
    <property type="component" value="Unassembled WGS sequence"/>
</dbReference>
<organism evidence="4 5">
    <name type="scientific">Chrysochromulina tobinii</name>
    <dbReference type="NCBI Taxonomy" id="1460289"/>
    <lineage>
        <taxon>Eukaryota</taxon>
        <taxon>Haptista</taxon>
        <taxon>Haptophyta</taxon>
        <taxon>Prymnesiophyceae</taxon>
        <taxon>Prymnesiales</taxon>
        <taxon>Chrysochromulinaceae</taxon>
        <taxon>Chrysochromulina</taxon>
    </lineage>
</organism>
<evidence type="ECO:0000313" key="5">
    <source>
        <dbReference type="Proteomes" id="UP000037460"/>
    </source>
</evidence>
<sequence length="143" mass="16432">MEPGLSEEQVEEIRESFNMLFDTDQSDSIEYRELEAAMRALGVGVHEEELHKMITDNDSDGSGCIELREFLQMMTGMWPGPSASLSKMKILRRKGQEGGAIFDHKQARRFLIPDILRLIVRGWKKSRGIALQIVHILHNRHED</sequence>
<dbReference type="OrthoDB" id="343296at2759"/>
<dbReference type="SMART" id="SM00054">
    <property type="entry name" value="EFh"/>
    <property type="match status" value="2"/>
</dbReference>
<accession>A0A0M0JT67</accession>
<evidence type="ECO:0000256" key="1">
    <source>
        <dbReference type="ARBA" id="ARBA00022737"/>
    </source>
</evidence>
<dbReference type="PANTHER" id="PTHR23048">
    <property type="entry name" value="MYOSIN LIGHT CHAIN 1, 3"/>
    <property type="match status" value="1"/>
</dbReference>
<protein>
    <submittedName>
        <fullName evidence="4">Centrin</fullName>
    </submittedName>
</protein>
<dbReference type="Pfam" id="PF13499">
    <property type="entry name" value="EF-hand_7"/>
    <property type="match status" value="1"/>
</dbReference>
<name>A0A0M0JT67_9EUKA</name>
<proteinExistence type="predicted"/>
<keyword evidence="5" id="KW-1185">Reference proteome</keyword>
<dbReference type="PANTHER" id="PTHR23048:SF59">
    <property type="entry name" value="EF-HAND SUPERFAMILY PROTEIN"/>
    <property type="match status" value="1"/>
</dbReference>